<dbReference type="GO" id="GO:0046872">
    <property type="term" value="F:metal ion binding"/>
    <property type="evidence" value="ECO:0007669"/>
    <property type="project" value="UniProtKB-UniRule"/>
</dbReference>
<comment type="pathway">
    <text evidence="2 7">Cofactor biosynthesis; molybdopterin biosynthesis.</text>
</comment>
<proteinExistence type="inferred from homology"/>
<dbReference type="InterPro" id="IPR005110">
    <property type="entry name" value="MoeA_linker/N"/>
</dbReference>
<comment type="catalytic activity">
    <reaction evidence="6">
        <text>adenylyl-molybdopterin + molybdate = Mo-molybdopterin + AMP + H(+)</text>
        <dbReference type="Rhea" id="RHEA:35047"/>
        <dbReference type="ChEBI" id="CHEBI:15378"/>
        <dbReference type="ChEBI" id="CHEBI:36264"/>
        <dbReference type="ChEBI" id="CHEBI:62727"/>
        <dbReference type="ChEBI" id="CHEBI:71302"/>
        <dbReference type="ChEBI" id="CHEBI:456215"/>
        <dbReference type="EC" id="2.10.1.1"/>
    </reaction>
</comment>
<comment type="function">
    <text evidence="1 7">Catalyzes the insertion of molybdate into adenylated molybdopterin with the concomitant release of AMP.</text>
</comment>
<name>A0A1M6RJC1_PSETH</name>
<dbReference type="RefSeq" id="WP_073456374.1">
    <property type="nucleotide sequence ID" value="NZ_CALGVN010000013.1"/>
</dbReference>
<dbReference type="Gene3D" id="2.40.340.10">
    <property type="entry name" value="MoeA, C-terminal, domain IV"/>
    <property type="match status" value="1"/>
</dbReference>
<dbReference type="Gene3D" id="3.90.105.10">
    <property type="entry name" value="Molybdopterin biosynthesis moea protein, domain 2"/>
    <property type="match status" value="1"/>
</dbReference>
<evidence type="ECO:0000256" key="4">
    <source>
        <dbReference type="ARBA" id="ARBA00022505"/>
    </source>
</evidence>
<dbReference type="SMART" id="SM00852">
    <property type="entry name" value="MoCF_biosynth"/>
    <property type="match status" value="1"/>
</dbReference>
<evidence type="ECO:0000259" key="8">
    <source>
        <dbReference type="SMART" id="SM00852"/>
    </source>
</evidence>
<dbReference type="InterPro" id="IPR001453">
    <property type="entry name" value="MoaB/Mog_dom"/>
</dbReference>
<sequence length="406" mass="42280">MRTVDEQLERVLGGAVRPAPVRVAIAEAYGLRSAEEVVVGRPLPAFDMAAIDGYAVRSVDVSGASEVDPVSIPVVGEIAAGSRQPLRLQPRQAVAVAAGAPLPTLADAVVPVDHTDGGTARIEVTRGVPSAANVRRVGEDVQPGDVAVRRDAVIGPAQVGLLAAAGRDKVLVHPRPRVSIVSVGDELVDLQRTPGPGQIPDTCSPALAAAAREAGADVARAALVRGDAKEISAALADRLPFSDVLVLCGAVNGRAGTEVRAAVSELGDLDDSGVAMHPGSEQAFGRLGEDRVPTFLFPSHPATALLLFEVFVRPLLRYAQGRPPYRRTVQARLTSPITSLPGCRGYLRARLLREEASGDYLVQPLGNSGTHLLTSLSDANGLIIVPEDVTEATVDDEVTVAFLPVG</sequence>
<gene>
    <name evidence="9" type="ORF">SAMN05443637_10523</name>
</gene>
<evidence type="ECO:0000256" key="5">
    <source>
        <dbReference type="ARBA" id="ARBA00023150"/>
    </source>
</evidence>
<evidence type="ECO:0000256" key="6">
    <source>
        <dbReference type="ARBA" id="ARBA00047317"/>
    </source>
</evidence>
<dbReference type="EC" id="2.10.1.1" evidence="7"/>
<dbReference type="InterPro" id="IPR036135">
    <property type="entry name" value="MoeA_linker/N_sf"/>
</dbReference>
<dbReference type="Proteomes" id="UP000184363">
    <property type="component" value="Unassembled WGS sequence"/>
</dbReference>
<reference evidence="9 10" key="1">
    <citation type="submission" date="2016-11" db="EMBL/GenBank/DDBJ databases">
        <authorList>
            <person name="Jaros S."/>
            <person name="Januszkiewicz K."/>
            <person name="Wedrychowicz H."/>
        </authorList>
    </citation>
    <scope>NUCLEOTIDE SEQUENCE [LARGE SCALE GENOMIC DNA]</scope>
    <source>
        <strain evidence="9 10">DSM 43832</strain>
    </source>
</reference>
<comment type="similarity">
    <text evidence="3 7">Belongs to the MoeA family.</text>
</comment>
<keyword evidence="10" id="KW-1185">Reference proteome</keyword>
<dbReference type="PANTHER" id="PTHR10192:SF5">
    <property type="entry name" value="GEPHYRIN"/>
    <property type="match status" value="1"/>
</dbReference>
<keyword evidence="4 7" id="KW-0500">Molybdenum</keyword>
<dbReference type="NCBIfam" id="NF045515">
    <property type="entry name" value="Glp_gephyrin"/>
    <property type="match status" value="1"/>
</dbReference>
<dbReference type="UniPathway" id="UPA00344"/>
<dbReference type="SUPFAM" id="SSF63867">
    <property type="entry name" value="MoeA C-terminal domain-like"/>
    <property type="match status" value="1"/>
</dbReference>
<dbReference type="InterPro" id="IPR036688">
    <property type="entry name" value="MoeA_C_domain_IV_sf"/>
</dbReference>
<dbReference type="SUPFAM" id="SSF53218">
    <property type="entry name" value="Molybdenum cofactor biosynthesis proteins"/>
    <property type="match status" value="1"/>
</dbReference>
<dbReference type="InterPro" id="IPR036425">
    <property type="entry name" value="MoaB/Mog-like_dom_sf"/>
</dbReference>
<comment type="cofactor">
    <cofactor evidence="7">
        <name>Mg(2+)</name>
        <dbReference type="ChEBI" id="CHEBI:18420"/>
    </cofactor>
</comment>
<dbReference type="GO" id="GO:0061599">
    <property type="term" value="F:molybdopterin molybdotransferase activity"/>
    <property type="evidence" value="ECO:0007669"/>
    <property type="project" value="UniProtKB-UniRule"/>
</dbReference>
<evidence type="ECO:0000256" key="1">
    <source>
        <dbReference type="ARBA" id="ARBA00002901"/>
    </source>
</evidence>
<dbReference type="InterPro" id="IPR038987">
    <property type="entry name" value="MoeA-like"/>
</dbReference>
<protein>
    <recommendedName>
        <fullName evidence="7">Molybdopterin molybdenumtransferase</fullName>
        <ecNumber evidence="7">2.10.1.1</ecNumber>
    </recommendedName>
</protein>
<keyword evidence="7" id="KW-0479">Metal-binding</keyword>
<dbReference type="GO" id="GO:0005829">
    <property type="term" value="C:cytosol"/>
    <property type="evidence" value="ECO:0007669"/>
    <property type="project" value="TreeGrafter"/>
</dbReference>
<evidence type="ECO:0000256" key="3">
    <source>
        <dbReference type="ARBA" id="ARBA00010763"/>
    </source>
</evidence>
<keyword evidence="7 9" id="KW-0808">Transferase</keyword>
<dbReference type="Pfam" id="PF03454">
    <property type="entry name" value="MoeA_C"/>
    <property type="match status" value="1"/>
</dbReference>
<dbReference type="STRING" id="1848.SAMN05443637_10523"/>
<evidence type="ECO:0000313" key="10">
    <source>
        <dbReference type="Proteomes" id="UP000184363"/>
    </source>
</evidence>
<organism evidence="9 10">
    <name type="scientific">Pseudonocardia thermophila</name>
    <dbReference type="NCBI Taxonomy" id="1848"/>
    <lineage>
        <taxon>Bacteria</taxon>
        <taxon>Bacillati</taxon>
        <taxon>Actinomycetota</taxon>
        <taxon>Actinomycetes</taxon>
        <taxon>Pseudonocardiales</taxon>
        <taxon>Pseudonocardiaceae</taxon>
        <taxon>Pseudonocardia</taxon>
    </lineage>
</organism>
<keyword evidence="7" id="KW-0460">Magnesium</keyword>
<dbReference type="Gene3D" id="2.170.190.11">
    <property type="entry name" value="Molybdopterin biosynthesis moea protein, domain 3"/>
    <property type="match status" value="1"/>
</dbReference>
<dbReference type="Pfam" id="PF03453">
    <property type="entry name" value="MoeA_N"/>
    <property type="match status" value="1"/>
</dbReference>
<dbReference type="EMBL" id="FRAP01000005">
    <property type="protein sequence ID" value="SHK32565.1"/>
    <property type="molecule type" value="Genomic_DNA"/>
</dbReference>
<evidence type="ECO:0000313" key="9">
    <source>
        <dbReference type="EMBL" id="SHK32565.1"/>
    </source>
</evidence>
<dbReference type="AlphaFoldDB" id="A0A1M6RJC1"/>
<feature type="domain" description="MoaB/Mog" evidence="8">
    <location>
        <begin position="179"/>
        <end position="318"/>
    </location>
</feature>
<dbReference type="GO" id="GO:0006777">
    <property type="term" value="P:Mo-molybdopterin cofactor biosynthetic process"/>
    <property type="evidence" value="ECO:0007669"/>
    <property type="project" value="UniProtKB-UniRule"/>
</dbReference>
<dbReference type="SUPFAM" id="SSF63882">
    <property type="entry name" value="MoeA N-terminal region -like"/>
    <property type="match status" value="1"/>
</dbReference>
<dbReference type="OrthoDB" id="9804758at2"/>
<dbReference type="InterPro" id="IPR005111">
    <property type="entry name" value="MoeA_C_domain_IV"/>
</dbReference>
<evidence type="ECO:0000256" key="7">
    <source>
        <dbReference type="RuleBase" id="RU365090"/>
    </source>
</evidence>
<dbReference type="PANTHER" id="PTHR10192">
    <property type="entry name" value="MOLYBDOPTERIN BIOSYNTHESIS PROTEIN"/>
    <property type="match status" value="1"/>
</dbReference>
<dbReference type="CDD" id="cd00887">
    <property type="entry name" value="MoeA"/>
    <property type="match status" value="1"/>
</dbReference>
<evidence type="ECO:0000256" key="2">
    <source>
        <dbReference type="ARBA" id="ARBA00005046"/>
    </source>
</evidence>
<accession>A0A1M6RJC1</accession>
<keyword evidence="5 7" id="KW-0501">Molybdenum cofactor biosynthesis</keyword>
<dbReference type="Gene3D" id="3.40.980.10">
    <property type="entry name" value="MoaB/Mog-like domain"/>
    <property type="match status" value="1"/>
</dbReference>
<dbReference type="Pfam" id="PF00994">
    <property type="entry name" value="MoCF_biosynth"/>
    <property type="match status" value="1"/>
</dbReference>